<protein>
    <submittedName>
        <fullName evidence="2">Uncharacterized protein</fullName>
    </submittedName>
</protein>
<gene>
    <name evidence="2" type="ORF">K461DRAFT_97213</name>
</gene>
<name>A0A9P4J855_9PEZI</name>
<evidence type="ECO:0000313" key="2">
    <source>
        <dbReference type="EMBL" id="KAF2156516.1"/>
    </source>
</evidence>
<comment type="caution">
    <text evidence="2">The sequence shown here is derived from an EMBL/GenBank/DDBJ whole genome shotgun (WGS) entry which is preliminary data.</text>
</comment>
<feature type="region of interest" description="Disordered" evidence="1">
    <location>
        <begin position="110"/>
        <end position="144"/>
    </location>
</feature>
<dbReference type="EMBL" id="ML996082">
    <property type="protein sequence ID" value="KAF2156516.1"/>
    <property type="molecule type" value="Genomic_DNA"/>
</dbReference>
<dbReference type="Proteomes" id="UP000799439">
    <property type="component" value="Unassembled WGS sequence"/>
</dbReference>
<proteinExistence type="predicted"/>
<evidence type="ECO:0000256" key="1">
    <source>
        <dbReference type="SAM" id="MobiDB-lite"/>
    </source>
</evidence>
<feature type="compositionally biased region" description="Pro residues" evidence="1">
    <location>
        <begin position="123"/>
        <end position="134"/>
    </location>
</feature>
<reference evidence="2" key="1">
    <citation type="journal article" date="2020" name="Stud. Mycol.">
        <title>101 Dothideomycetes genomes: a test case for predicting lifestyles and emergence of pathogens.</title>
        <authorList>
            <person name="Haridas S."/>
            <person name="Albert R."/>
            <person name="Binder M."/>
            <person name="Bloem J."/>
            <person name="Labutti K."/>
            <person name="Salamov A."/>
            <person name="Andreopoulos B."/>
            <person name="Baker S."/>
            <person name="Barry K."/>
            <person name="Bills G."/>
            <person name="Bluhm B."/>
            <person name="Cannon C."/>
            <person name="Castanera R."/>
            <person name="Culley D."/>
            <person name="Daum C."/>
            <person name="Ezra D."/>
            <person name="Gonzalez J."/>
            <person name="Henrissat B."/>
            <person name="Kuo A."/>
            <person name="Liang C."/>
            <person name="Lipzen A."/>
            <person name="Lutzoni F."/>
            <person name="Magnuson J."/>
            <person name="Mondo S."/>
            <person name="Nolan M."/>
            <person name="Ohm R."/>
            <person name="Pangilinan J."/>
            <person name="Park H.-J."/>
            <person name="Ramirez L."/>
            <person name="Alfaro M."/>
            <person name="Sun H."/>
            <person name="Tritt A."/>
            <person name="Yoshinaga Y."/>
            <person name="Zwiers L.-H."/>
            <person name="Turgeon B."/>
            <person name="Goodwin S."/>
            <person name="Spatafora J."/>
            <person name="Crous P."/>
            <person name="Grigoriev I."/>
        </authorList>
    </citation>
    <scope>NUCLEOTIDE SEQUENCE</scope>
    <source>
        <strain evidence="2">CBS 260.36</strain>
    </source>
</reference>
<dbReference type="AlphaFoldDB" id="A0A9P4J855"/>
<accession>A0A9P4J855</accession>
<organism evidence="2 3">
    <name type="scientific">Myriangium duriaei CBS 260.36</name>
    <dbReference type="NCBI Taxonomy" id="1168546"/>
    <lineage>
        <taxon>Eukaryota</taxon>
        <taxon>Fungi</taxon>
        <taxon>Dikarya</taxon>
        <taxon>Ascomycota</taxon>
        <taxon>Pezizomycotina</taxon>
        <taxon>Dothideomycetes</taxon>
        <taxon>Dothideomycetidae</taxon>
        <taxon>Myriangiales</taxon>
        <taxon>Myriangiaceae</taxon>
        <taxon>Myriangium</taxon>
    </lineage>
</organism>
<evidence type="ECO:0000313" key="3">
    <source>
        <dbReference type="Proteomes" id="UP000799439"/>
    </source>
</evidence>
<sequence>MSSFSQAVVLIVGSERSFAGGMVSFQIKHHYRRWLFITECDVVAHAHEVDAACTREVAKCDTNRRQRAMIRRRSSNAGSGYHKRQAHVASSGYSTCLGFFGVDHKLNFRGRDPGSRQANGPLPIRPPQPVPQWSPDPGLSTHEC</sequence>
<keyword evidence="3" id="KW-1185">Reference proteome</keyword>